<dbReference type="Proteomes" id="UP000033163">
    <property type="component" value="Chromosome I"/>
</dbReference>
<feature type="domain" description="Peptidase S74" evidence="1">
    <location>
        <begin position="859"/>
        <end position="950"/>
    </location>
</feature>
<dbReference type="InterPro" id="IPR030392">
    <property type="entry name" value="S74_ICA"/>
</dbReference>
<dbReference type="AlphaFoldDB" id="A0A0E3WI99"/>
<protein>
    <recommendedName>
        <fullName evidence="1">Peptidase S74 domain-containing protein</fullName>
    </recommendedName>
</protein>
<dbReference type="Pfam" id="PF13884">
    <property type="entry name" value="Peptidase_S74"/>
    <property type="match status" value="1"/>
</dbReference>
<dbReference type="PATRIC" id="fig|1073571.4.peg.4565"/>
<dbReference type="RefSeq" id="WP_046504542.1">
    <property type="nucleotide sequence ID" value="NZ_LN831776.1"/>
</dbReference>
<dbReference type="PROSITE" id="PS51688">
    <property type="entry name" value="ICA"/>
    <property type="match status" value="1"/>
</dbReference>
<reference evidence="3" key="1">
    <citation type="submission" date="2015-03" db="EMBL/GenBank/DDBJ databases">
        <authorList>
            <person name="Wibberg D."/>
        </authorList>
    </citation>
    <scope>NUCLEOTIDE SEQUENCE [LARGE SCALE GENOMIC DNA]</scope>
</reference>
<dbReference type="HOGENOM" id="CLU_328927_0_0_9"/>
<dbReference type="STRING" id="483937.AMQ84_16720"/>
<evidence type="ECO:0000313" key="3">
    <source>
        <dbReference type="Proteomes" id="UP000033163"/>
    </source>
</evidence>
<evidence type="ECO:0000313" key="2">
    <source>
        <dbReference type="EMBL" id="CQR56668.1"/>
    </source>
</evidence>
<gene>
    <name evidence="2" type="ORF">PRIO_4266</name>
</gene>
<dbReference type="EMBL" id="LN831776">
    <property type="protein sequence ID" value="CQR56668.1"/>
    <property type="molecule type" value="Genomic_DNA"/>
</dbReference>
<sequence>MGKEFARMRYFDGLFLNAEDYKLDQNFYLRLQRLHNRYLHTWGIVCGLKVLPVLDPGEYMKVKVAEGLALNQVVIEDAATKKKESISQEILIYEGHPDNPVDLSEYNANETIYIWVSYEEMETDRNIERGQGEKIHIWERGRISHGTKKPDSSEHIVLARIVPRKESNGIVIDSACIFDYDSDVARTPLRTYAGAAGKKMVTEKLIIKAKSEDSIDNMELNEATLAGMPAVYTLQEGKVLEVSAPETRFTGALNIAGDLTLQGELILQSKDKSQSEMRIMNSFVEVNSPNTDDPDYEFPGPRDGGLEVYRGDGGIHDARIVWVEADQCFKAGLGTDLKKIAYGNEWDSLIKYEFADLLHRHSKLSSSGGSSFGFNSSGKLFSDADLALKDGTTFWLKGTNPDTIDSSHGLGWFGAGKPFAASEVDGPVLFGNSGGVLGTRTANSDGSRTDRPVLSWNKAGYVGIGPRKALEDSLDIDGSLRILSGRNPVRFTSVWSGFPDNQINGAEISNDITNHKALMIVGNQSAGQGRKVAIWDRLDVNGFLYVNGVMQAAQEIIPSAGKGEHNGIIFPANPGGGGSDLAWIKYYPRSGEDCTLEIGTSNDANDHISLNASGNVGVGTLTPADKLDVAGELRVLSGKNPIRFTSAWSGFPDQAHNQAEISNDTTTYKSLMLIGNSSSPDGKRKVAVWDQLDVNGFLQVNGSARIAGDLQITGSIKTDVFNFDGRFKKLDVADNFAAYVRCADFYIGYSGRRGAPGRALVDNGNHLVLNYGNDWSYASVHSSLEVKNALIPSAGSGNNGIIFPSDPGGGSGDSAWIKFYPTSGENCVLDIGVSNDAGDRIYLHASGGVYANGSMYWWSSRELKDNIADIPVKEAKQLLDGLNPVSFKYKGSTKEKTLGFIAEEVPAVLADPDQRAISGMDIIAVLTSVVKDQQKAITRMQKQIATLQGA</sequence>
<accession>A0A0E3WI99</accession>
<proteinExistence type="predicted"/>
<evidence type="ECO:0000259" key="1">
    <source>
        <dbReference type="PROSITE" id="PS51688"/>
    </source>
</evidence>
<dbReference type="KEGG" id="pri:PRIO_4266"/>
<name>A0A0E3WI99_9BACL</name>
<organism evidence="2 3">
    <name type="scientific">Paenibacillus riograndensis SBR5</name>
    <dbReference type="NCBI Taxonomy" id="1073571"/>
    <lineage>
        <taxon>Bacteria</taxon>
        <taxon>Bacillati</taxon>
        <taxon>Bacillota</taxon>
        <taxon>Bacilli</taxon>
        <taxon>Bacillales</taxon>
        <taxon>Paenibacillaceae</taxon>
        <taxon>Paenibacillus</taxon>
        <taxon>Paenibacillus sonchi group</taxon>
    </lineage>
</organism>